<sequence length="74" mass="8360">MKPAKVFHIMKMKKDRTAAISSLCVRATTIIPKSVKSMKLSVIYRTKQKNFVTVSSNPTIGYTIAEKTNTWINI</sequence>
<reference evidence="1 2" key="1">
    <citation type="submission" date="2018-04" db="EMBL/GenBank/DDBJ databases">
        <title>WGS assembly of Panicum hallii var. hallii HAL2.</title>
        <authorList>
            <person name="Lovell J."/>
            <person name="Jenkins J."/>
            <person name="Lowry D."/>
            <person name="Mamidi S."/>
            <person name="Sreedasyam A."/>
            <person name="Weng X."/>
            <person name="Barry K."/>
            <person name="Bonette J."/>
            <person name="Campitelli B."/>
            <person name="Daum C."/>
            <person name="Gordon S."/>
            <person name="Gould B."/>
            <person name="Lipzen A."/>
            <person name="MacQueen A."/>
            <person name="Palacio-Mejia J."/>
            <person name="Plott C."/>
            <person name="Shakirov E."/>
            <person name="Shu S."/>
            <person name="Yoshinaga Y."/>
            <person name="Zane M."/>
            <person name="Rokhsar D."/>
            <person name="Grimwood J."/>
            <person name="Schmutz J."/>
            <person name="Juenger T."/>
        </authorList>
    </citation>
    <scope>NUCLEOTIDE SEQUENCE [LARGE SCALE GENOMIC DNA]</scope>
    <source>
        <strain evidence="2">cv. HAL2</strain>
    </source>
</reference>
<organism evidence="1 2">
    <name type="scientific">Panicum hallii var. hallii</name>
    <dbReference type="NCBI Taxonomy" id="1504633"/>
    <lineage>
        <taxon>Eukaryota</taxon>
        <taxon>Viridiplantae</taxon>
        <taxon>Streptophyta</taxon>
        <taxon>Embryophyta</taxon>
        <taxon>Tracheophyta</taxon>
        <taxon>Spermatophyta</taxon>
        <taxon>Magnoliopsida</taxon>
        <taxon>Liliopsida</taxon>
        <taxon>Poales</taxon>
        <taxon>Poaceae</taxon>
        <taxon>PACMAD clade</taxon>
        <taxon>Panicoideae</taxon>
        <taxon>Panicodae</taxon>
        <taxon>Paniceae</taxon>
        <taxon>Panicinae</taxon>
        <taxon>Panicum</taxon>
        <taxon>Panicum sect. Panicum</taxon>
    </lineage>
</organism>
<evidence type="ECO:0000313" key="2">
    <source>
        <dbReference type="Proteomes" id="UP000244336"/>
    </source>
</evidence>
<gene>
    <name evidence="1" type="ORF">GQ55_2G198600</name>
</gene>
<dbReference type="Gramene" id="PUZ70110">
    <property type="protein sequence ID" value="PUZ70110"/>
    <property type="gene ID" value="GQ55_2G198600"/>
</dbReference>
<dbReference type="EMBL" id="CM009750">
    <property type="protein sequence ID" value="PUZ70110.1"/>
    <property type="molecule type" value="Genomic_DNA"/>
</dbReference>
<accession>A0A2T7EQJ6</accession>
<proteinExistence type="predicted"/>
<dbReference type="Proteomes" id="UP000244336">
    <property type="component" value="Chromosome 2"/>
</dbReference>
<dbReference type="AlphaFoldDB" id="A0A2T7EQJ6"/>
<protein>
    <submittedName>
        <fullName evidence="1">Uncharacterized protein</fullName>
    </submittedName>
</protein>
<evidence type="ECO:0000313" key="1">
    <source>
        <dbReference type="EMBL" id="PUZ70110.1"/>
    </source>
</evidence>
<name>A0A2T7EQJ6_9POAL</name>
<keyword evidence="2" id="KW-1185">Reference proteome</keyword>